<dbReference type="Pfam" id="PF09685">
    <property type="entry name" value="MamF_MmsF"/>
    <property type="match status" value="1"/>
</dbReference>
<keyword evidence="2 5" id="KW-0812">Transmembrane</keyword>
<evidence type="ECO:0000256" key="2">
    <source>
        <dbReference type="ARBA" id="ARBA00022692"/>
    </source>
</evidence>
<evidence type="ECO:0000256" key="4">
    <source>
        <dbReference type="ARBA" id="ARBA00023136"/>
    </source>
</evidence>
<protein>
    <submittedName>
        <fullName evidence="6">DUF4870 domain-containing protein</fullName>
    </submittedName>
</protein>
<evidence type="ECO:0000256" key="1">
    <source>
        <dbReference type="ARBA" id="ARBA00004141"/>
    </source>
</evidence>
<reference evidence="6" key="1">
    <citation type="submission" date="2023-06" db="EMBL/GenBank/DDBJ databases">
        <title>Two Chryseobacterium gambrini strains from China.</title>
        <authorList>
            <person name="Zeng J."/>
            <person name="Wu Y."/>
        </authorList>
    </citation>
    <scope>NUCLEOTIDE SEQUENCE</scope>
    <source>
        <strain evidence="6">SQ219</strain>
    </source>
</reference>
<accession>A0AAJ1VJL6</accession>
<proteinExistence type="predicted"/>
<gene>
    <name evidence="6" type="ORF">QX233_05840</name>
</gene>
<evidence type="ECO:0000313" key="6">
    <source>
        <dbReference type="EMBL" id="MDN4011971.1"/>
    </source>
</evidence>
<feature type="transmembrane region" description="Helical" evidence="5">
    <location>
        <begin position="6"/>
        <end position="23"/>
    </location>
</feature>
<comment type="caution">
    <text evidence="6">The sequence shown here is derived from an EMBL/GenBank/DDBJ whole genome shotgun (WGS) entry which is preliminary data.</text>
</comment>
<comment type="subcellular location">
    <subcellularLocation>
        <location evidence="1">Membrane</location>
        <topology evidence="1">Multi-pass membrane protein</topology>
    </subcellularLocation>
</comment>
<feature type="transmembrane region" description="Helical" evidence="5">
    <location>
        <begin position="66"/>
        <end position="86"/>
    </location>
</feature>
<dbReference type="Proteomes" id="UP001225933">
    <property type="component" value="Unassembled WGS sequence"/>
</dbReference>
<dbReference type="AlphaFoldDB" id="A0AAJ1VJL6"/>
<evidence type="ECO:0000256" key="3">
    <source>
        <dbReference type="ARBA" id="ARBA00022989"/>
    </source>
</evidence>
<dbReference type="InterPro" id="IPR019109">
    <property type="entry name" value="MamF_MmsF"/>
</dbReference>
<sequence>MDRKNAAIISYLTIIGWLIAYLITNSDKRDSFVKYHLKQSLGLIISQFSFGIAAGILTSIMPSLSFINYFAIVFLILWIFGIINVVNSVEKPIPMIGRLFEDKFNFIK</sequence>
<keyword evidence="3 5" id="KW-1133">Transmembrane helix</keyword>
<keyword evidence="4 5" id="KW-0472">Membrane</keyword>
<evidence type="ECO:0000256" key="5">
    <source>
        <dbReference type="SAM" id="Phobius"/>
    </source>
</evidence>
<dbReference type="RefSeq" id="WP_214590903.1">
    <property type="nucleotide sequence ID" value="NZ_JAUHGV010000004.1"/>
</dbReference>
<dbReference type="EMBL" id="JAUHGV010000004">
    <property type="protein sequence ID" value="MDN4011971.1"/>
    <property type="molecule type" value="Genomic_DNA"/>
</dbReference>
<name>A0AAJ1VJL6_9FLAO</name>
<feature type="transmembrane region" description="Helical" evidence="5">
    <location>
        <begin position="43"/>
        <end position="60"/>
    </location>
</feature>
<evidence type="ECO:0000313" key="7">
    <source>
        <dbReference type="Proteomes" id="UP001225933"/>
    </source>
</evidence>
<organism evidence="6 7">
    <name type="scientific">Chryseobacterium gambrini</name>
    <dbReference type="NCBI Taxonomy" id="373672"/>
    <lineage>
        <taxon>Bacteria</taxon>
        <taxon>Pseudomonadati</taxon>
        <taxon>Bacteroidota</taxon>
        <taxon>Flavobacteriia</taxon>
        <taxon>Flavobacteriales</taxon>
        <taxon>Weeksellaceae</taxon>
        <taxon>Chryseobacterium group</taxon>
        <taxon>Chryseobacterium</taxon>
    </lineage>
</organism>